<comment type="caution">
    <text evidence="2">The sequence shown here is derived from an EMBL/GenBank/DDBJ whole genome shotgun (WGS) entry which is preliminary data.</text>
</comment>
<feature type="compositionally biased region" description="Low complexity" evidence="1">
    <location>
        <begin position="146"/>
        <end position="173"/>
    </location>
</feature>
<dbReference type="EMBL" id="JAMKFB020000001">
    <property type="protein sequence ID" value="KAL0202852.1"/>
    <property type="molecule type" value="Genomic_DNA"/>
</dbReference>
<feature type="non-terminal residue" evidence="2">
    <location>
        <position position="194"/>
    </location>
</feature>
<dbReference type="Proteomes" id="UP001529510">
    <property type="component" value="Unassembled WGS sequence"/>
</dbReference>
<evidence type="ECO:0000313" key="2">
    <source>
        <dbReference type="EMBL" id="KAL0202852.1"/>
    </source>
</evidence>
<feature type="region of interest" description="Disordered" evidence="1">
    <location>
        <begin position="1"/>
        <end position="173"/>
    </location>
</feature>
<feature type="compositionally biased region" description="Low complexity" evidence="1">
    <location>
        <begin position="118"/>
        <end position="132"/>
    </location>
</feature>
<feature type="non-terminal residue" evidence="2">
    <location>
        <position position="1"/>
    </location>
</feature>
<organism evidence="2 3">
    <name type="scientific">Cirrhinus mrigala</name>
    <name type="common">Mrigala</name>
    <dbReference type="NCBI Taxonomy" id="683832"/>
    <lineage>
        <taxon>Eukaryota</taxon>
        <taxon>Metazoa</taxon>
        <taxon>Chordata</taxon>
        <taxon>Craniata</taxon>
        <taxon>Vertebrata</taxon>
        <taxon>Euteleostomi</taxon>
        <taxon>Actinopterygii</taxon>
        <taxon>Neopterygii</taxon>
        <taxon>Teleostei</taxon>
        <taxon>Ostariophysi</taxon>
        <taxon>Cypriniformes</taxon>
        <taxon>Cyprinidae</taxon>
        <taxon>Labeoninae</taxon>
        <taxon>Labeonini</taxon>
        <taxon>Cirrhinus</taxon>
    </lineage>
</organism>
<reference evidence="2 3" key="1">
    <citation type="submission" date="2024-05" db="EMBL/GenBank/DDBJ databases">
        <title>Genome sequencing and assembly of Indian major carp, Cirrhinus mrigala (Hamilton, 1822).</title>
        <authorList>
            <person name="Mohindra V."/>
            <person name="Chowdhury L.M."/>
            <person name="Lal K."/>
            <person name="Jena J.K."/>
        </authorList>
    </citation>
    <scope>NUCLEOTIDE SEQUENCE [LARGE SCALE GENOMIC DNA]</scope>
    <source>
        <strain evidence="2">CM1030</strain>
        <tissue evidence="2">Blood</tissue>
    </source>
</reference>
<gene>
    <name evidence="2" type="ORF">M9458_000870</name>
</gene>
<accession>A0ABD0RWD3</accession>
<name>A0ABD0RWD3_CIRMR</name>
<protein>
    <submittedName>
        <fullName evidence="2">Uncharacterized protein</fullName>
    </submittedName>
</protein>
<feature type="compositionally biased region" description="Low complexity" evidence="1">
    <location>
        <begin position="19"/>
        <end position="42"/>
    </location>
</feature>
<evidence type="ECO:0000256" key="1">
    <source>
        <dbReference type="SAM" id="MobiDB-lite"/>
    </source>
</evidence>
<evidence type="ECO:0000313" key="3">
    <source>
        <dbReference type="Proteomes" id="UP001529510"/>
    </source>
</evidence>
<feature type="compositionally biased region" description="Basic and acidic residues" evidence="1">
    <location>
        <begin position="64"/>
        <end position="114"/>
    </location>
</feature>
<proteinExistence type="predicted"/>
<sequence length="194" mass="20998">DGQQDGQSNQILYRKRDASSFSPPAGPTSPSSSSSTSSQGSPDLRQFKPHFTPLSSGQSQAAVRAREFAADIFRRAQAGTREHDRKTKEKEETDAHRFHSEEERTREKQERDAEVPGPSSSSLAQNQSSLPPTEAEDSAGCNTVMSPGSTSSVSSLSPHAHEPSSSSSSSEPAYVNYTTLRYRLPQARASEQPS</sequence>
<feature type="compositionally biased region" description="Polar residues" evidence="1">
    <location>
        <begin position="1"/>
        <end position="11"/>
    </location>
</feature>
<keyword evidence="3" id="KW-1185">Reference proteome</keyword>
<dbReference type="AlphaFoldDB" id="A0ABD0RWD3"/>